<feature type="repeat" description="TPR" evidence="9">
    <location>
        <begin position="366"/>
        <end position="399"/>
    </location>
</feature>
<dbReference type="PANTHER" id="PTHR14017:SF1">
    <property type="entry name" value="LD02225P"/>
    <property type="match status" value="1"/>
</dbReference>
<dbReference type="PROSITE" id="PS50005">
    <property type="entry name" value="TPR"/>
    <property type="match status" value="8"/>
</dbReference>
<accession>A0AA48L3Z2</accession>
<dbReference type="InterPro" id="IPR011990">
    <property type="entry name" value="TPR-like_helical_dom_sf"/>
</dbReference>
<evidence type="ECO:0000256" key="8">
    <source>
        <dbReference type="ARBA" id="ARBA00061082"/>
    </source>
</evidence>
<dbReference type="GO" id="GO:0000122">
    <property type="term" value="P:negative regulation of transcription by RNA polymerase II"/>
    <property type="evidence" value="ECO:0007669"/>
    <property type="project" value="TreeGrafter"/>
</dbReference>
<dbReference type="Pfam" id="PF23914">
    <property type="entry name" value="TPR_CcmH_CycH"/>
    <property type="match status" value="1"/>
</dbReference>
<feature type="repeat" description="TPR" evidence="9">
    <location>
        <begin position="184"/>
        <end position="217"/>
    </location>
</feature>
<evidence type="ECO:0000256" key="4">
    <source>
        <dbReference type="ARBA" id="ARBA00022803"/>
    </source>
</evidence>
<dbReference type="GeneID" id="85495396"/>
<feature type="repeat" description="TPR" evidence="9">
    <location>
        <begin position="257"/>
        <end position="290"/>
    </location>
</feature>
<dbReference type="EMBL" id="AP028215">
    <property type="protein sequence ID" value="BEI91526.1"/>
    <property type="molecule type" value="Genomic_DNA"/>
</dbReference>
<evidence type="ECO:0000259" key="11">
    <source>
        <dbReference type="Pfam" id="PF23914"/>
    </source>
</evidence>
<gene>
    <name evidence="12" type="primary">SSN6</name>
    <name evidence="12" type="ORF">CcaverHIS019_0403460</name>
</gene>
<evidence type="ECO:0000256" key="9">
    <source>
        <dbReference type="PROSITE-ProRule" id="PRU00339"/>
    </source>
</evidence>
<evidence type="ECO:0000256" key="6">
    <source>
        <dbReference type="ARBA" id="ARBA00023163"/>
    </source>
</evidence>
<reference evidence="12" key="1">
    <citation type="journal article" date="2023" name="BMC Genomics">
        <title>Chromosome-level genome assemblies of Cutaneotrichosporon spp. (Trichosporonales, Basidiomycota) reveal imbalanced evolution between nucleotide sequences and chromosome synteny.</title>
        <authorList>
            <person name="Kobayashi Y."/>
            <person name="Kayamori A."/>
            <person name="Aoki K."/>
            <person name="Shiwa Y."/>
            <person name="Matsutani M."/>
            <person name="Fujita N."/>
            <person name="Sugita T."/>
            <person name="Iwasaki W."/>
            <person name="Tanaka N."/>
            <person name="Takashima M."/>
        </authorList>
    </citation>
    <scope>NUCLEOTIDE SEQUENCE</scope>
    <source>
        <strain evidence="12">HIS019</strain>
    </source>
</reference>
<dbReference type="Pfam" id="PF14559">
    <property type="entry name" value="TPR_19"/>
    <property type="match status" value="1"/>
</dbReference>
<feature type="compositionally biased region" description="Acidic residues" evidence="10">
    <location>
        <begin position="1079"/>
        <end position="1090"/>
    </location>
</feature>
<evidence type="ECO:0000256" key="3">
    <source>
        <dbReference type="ARBA" id="ARBA00022737"/>
    </source>
</evidence>
<feature type="compositionally biased region" description="Basic and acidic residues" evidence="10">
    <location>
        <begin position="592"/>
        <end position="608"/>
    </location>
</feature>
<feature type="compositionally biased region" description="Basic and acidic residues" evidence="10">
    <location>
        <begin position="740"/>
        <end position="755"/>
    </location>
</feature>
<dbReference type="InterPro" id="IPR056413">
    <property type="entry name" value="TPR_CcmH_CycH"/>
</dbReference>
<dbReference type="InterPro" id="IPR019734">
    <property type="entry name" value="TPR_rpt"/>
</dbReference>
<feature type="compositionally biased region" description="Pro residues" evidence="10">
    <location>
        <begin position="643"/>
        <end position="653"/>
    </location>
</feature>
<feature type="compositionally biased region" description="Pro residues" evidence="10">
    <location>
        <begin position="517"/>
        <end position="528"/>
    </location>
</feature>
<dbReference type="FunFam" id="1.25.40.10:FF:000078">
    <property type="entry name" value="Transcriptional corepressor Cyc8"/>
    <property type="match status" value="1"/>
</dbReference>
<evidence type="ECO:0000256" key="10">
    <source>
        <dbReference type="SAM" id="MobiDB-lite"/>
    </source>
</evidence>
<dbReference type="Proteomes" id="UP001233271">
    <property type="component" value="Chromosome 4"/>
</dbReference>
<feature type="compositionally biased region" description="Basic and acidic residues" evidence="10">
    <location>
        <begin position="795"/>
        <end position="821"/>
    </location>
</feature>
<keyword evidence="2" id="KW-0678">Repressor</keyword>
<name>A0AA48L3Z2_9TREE</name>
<dbReference type="SUPFAM" id="SSF48452">
    <property type="entry name" value="TPR-like"/>
    <property type="match status" value="2"/>
</dbReference>
<feature type="repeat" description="TPR" evidence="9">
    <location>
        <begin position="294"/>
        <end position="327"/>
    </location>
</feature>
<feature type="repeat" description="TPR" evidence="9">
    <location>
        <begin position="116"/>
        <end position="149"/>
    </location>
</feature>
<evidence type="ECO:0000256" key="1">
    <source>
        <dbReference type="ARBA" id="ARBA00004123"/>
    </source>
</evidence>
<evidence type="ECO:0000313" key="13">
    <source>
        <dbReference type="Proteomes" id="UP001233271"/>
    </source>
</evidence>
<feature type="compositionally biased region" description="Basic and acidic residues" evidence="10">
    <location>
        <begin position="656"/>
        <end position="681"/>
    </location>
</feature>
<evidence type="ECO:0000256" key="2">
    <source>
        <dbReference type="ARBA" id="ARBA00022491"/>
    </source>
</evidence>
<protein>
    <recommendedName>
        <fullName evidence="11">Cytochrome c-type biogenesis protein H TPR domain-containing protein</fullName>
    </recommendedName>
</protein>
<dbReference type="GO" id="GO:0031490">
    <property type="term" value="F:chromatin DNA binding"/>
    <property type="evidence" value="ECO:0007669"/>
    <property type="project" value="TreeGrafter"/>
</dbReference>
<comment type="similarity">
    <text evidence="8">Belongs to the CYC8/SSN6 family.</text>
</comment>
<dbReference type="GO" id="GO:0017053">
    <property type="term" value="C:transcription repressor complex"/>
    <property type="evidence" value="ECO:0007669"/>
    <property type="project" value="TreeGrafter"/>
</dbReference>
<dbReference type="Pfam" id="PF13181">
    <property type="entry name" value="TPR_8"/>
    <property type="match status" value="1"/>
</dbReference>
<keyword evidence="5" id="KW-0805">Transcription regulation</keyword>
<feature type="compositionally biased region" description="Basic and acidic residues" evidence="10">
    <location>
        <begin position="971"/>
        <end position="997"/>
    </location>
</feature>
<dbReference type="Gene3D" id="1.25.40.10">
    <property type="entry name" value="Tetratricopeptide repeat domain"/>
    <property type="match status" value="3"/>
</dbReference>
<keyword evidence="3" id="KW-0677">Repeat</keyword>
<dbReference type="PROSITE" id="PS50293">
    <property type="entry name" value="TPR_REGION"/>
    <property type="match status" value="2"/>
</dbReference>
<dbReference type="Pfam" id="PF00515">
    <property type="entry name" value="TPR_1"/>
    <property type="match status" value="1"/>
</dbReference>
<feature type="compositionally biased region" description="Low complexity" evidence="10">
    <location>
        <begin position="610"/>
        <end position="621"/>
    </location>
</feature>
<keyword evidence="7" id="KW-0539">Nucleus</keyword>
<keyword evidence="6" id="KW-0804">Transcription</keyword>
<feature type="compositionally biased region" description="Low complexity" evidence="10">
    <location>
        <begin position="1041"/>
        <end position="1058"/>
    </location>
</feature>
<feature type="repeat" description="TPR" evidence="9">
    <location>
        <begin position="220"/>
        <end position="253"/>
    </location>
</feature>
<proteinExistence type="inferred from homology"/>
<feature type="compositionally biased region" description="Basic and acidic residues" evidence="10">
    <location>
        <begin position="698"/>
        <end position="713"/>
    </location>
</feature>
<evidence type="ECO:0000256" key="5">
    <source>
        <dbReference type="ARBA" id="ARBA00023015"/>
    </source>
</evidence>
<comment type="subcellular location">
    <subcellularLocation>
        <location evidence="1">Nucleus</location>
    </subcellularLocation>
</comment>
<organism evidence="12 13">
    <name type="scientific">Cutaneotrichosporon cavernicola</name>
    <dbReference type="NCBI Taxonomy" id="279322"/>
    <lineage>
        <taxon>Eukaryota</taxon>
        <taxon>Fungi</taxon>
        <taxon>Dikarya</taxon>
        <taxon>Basidiomycota</taxon>
        <taxon>Agaricomycotina</taxon>
        <taxon>Tremellomycetes</taxon>
        <taxon>Trichosporonales</taxon>
        <taxon>Trichosporonaceae</taxon>
        <taxon>Cutaneotrichosporon</taxon>
    </lineage>
</organism>
<feature type="region of interest" description="Disordered" evidence="10">
    <location>
        <begin position="1"/>
        <end position="93"/>
    </location>
</feature>
<feature type="domain" description="Cytochrome c-type biogenesis protein H TPR" evidence="11">
    <location>
        <begin position="112"/>
        <end position="216"/>
    </location>
</feature>
<feature type="repeat" description="TPR" evidence="9">
    <location>
        <begin position="400"/>
        <end position="433"/>
    </location>
</feature>
<feature type="compositionally biased region" description="Low complexity" evidence="10">
    <location>
        <begin position="775"/>
        <end position="787"/>
    </location>
</feature>
<dbReference type="FunFam" id="1.25.40.10:FF:000403">
    <property type="entry name" value="General transcriptional repressor, putative"/>
    <property type="match status" value="1"/>
</dbReference>
<dbReference type="AlphaFoldDB" id="A0AA48L3Z2"/>
<feature type="compositionally biased region" description="Basic and acidic residues" evidence="10">
    <location>
        <begin position="945"/>
        <end position="959"/>
    </location>
</feature>
<feature type="region of interest" description="Disordered" evidence="10">
    <location>
        <begin position="481"/>
        <end position="1090"/>
    </location>
</feature>
<dbReference type="PANTHER" id="PTHR14017">
    <property type="entry name" value="LYSINE-SPECIFIC DEMETHYLASE"/>
    <property type="match status" value="1"/>
</dbReference>
<dbReference type="SMART" id="SM00028">
    <property type="entry name" value="TPR"/>
    <property type="match status" value="10"/>
</dbReference>
<sequence>MPAGHHMPVHSSYPPPGPGYPNHPSHPMNHPHHHSSRPNGPPPGMPGGGPPMSVPGPPPNMAMSVAPPEPIGPPTNGPVSNGHHGTPAPSMPMSAALRQGKEAMESMIAQLKSANENTWMLIGAVSEQISNQDDAASAFDRALKHNPNSVLALNAAATLARSRDKFDEAVDLFQRILNIKQDNGEVWGSMGHCLLMKDDLPKAYTAYQQALHYLPNPKEPKLWYGIGILYDRYGSFEHAEEAFSSVLKMDPDFEKANEIFFRLGIIYKHQRKYPNSLDCFRRIISNPPRPLTSWDIWFQLGHVYELDRDYVQARDAYMRVLGHQPDHAKVLQQLGWLYHQPGAPFANHEQAIDYLTKSLETDPHDAQSWYLLGRAFMASQRYNKAYEAYQQAVYRDGRNPTFWCSIGVLYFQINQYRDALDAYSRAIRLNPYISEVWFNLGSLYESCNNQISDAIDAYVRAQELEPQNAAIKQRLQLLQSHMNTPLPPPPAPVDVHPSQYSGATPSAGYAPNGSQPGSPPPGHGPAPGPQVGLDAREQPPPPGSGRELPSLPTDYRGPEPSSFRGGAIPPPLAHVDESRGNMSRHAPLAPIDIDRQQEPPREMRESYRDGPNFAGGAPGPNRFDPTTDGRGGSPRRRQAEPGAPYPPGYPPQQHPGYRDREREDWERRGGDPRAVPAHDPRGPSPRPGLHPADPRAGPPRDPRDPRDPREFARSPEGYPPYGGPQYERGGPYPPGYPGPRDLRARERFEEPESKPPIDFSNGRQASLAREHGDMRAPSPAASTSSKASARRKVSDKREDPTRKMKKAPDSKGRRLNGEEPSPRPSPAPSSVRASAPNRAIDEDYDEGVDALMTLANDRRAPSVATDKAPSPVIGTKRPDPPSPDMHSNKKSKASPPVGSPTRQTVIEVLNAPRPPPPPTVERAESNASIEVLNAPRVQSNTDFMKLGRDKDRRSPERPAARQQPSAPTSPWERERRERGEREQRVQREEEKKDETKSPKSPVKRSQSDDRAMPRSPSIVRSPTAEKAPSSKTSVVGAKALSSKGSVSGDKPPSSKGSPMDVAMDKEEKVPSKPTSAFGDDGDVEMEDAEK</sequence>
<dbReference type="GO" id="GO:0005634">
    <property type="term" value="C:nucleus"/>
    <property type="evidence" value="ECO:0007669"/>
    <property type="project" value="UniProtKB-SubCell"/>
</dbReference>
<dbReference type="KEGG" id="ccac:CcaHIS019_0403460"/>
<keyword evidence="4 9" id="KW-0802">TPR repeat</keyword>
<dbReference type="InterPro" id="IPR051630">
    <property type="entry name" value="Corepressor-Demethylase"/>
</dbReference>
<feature type="compositionally biased region" description="Pro residues" evidence="10">
    <location>
        <begin position="39"/>
        <end position="60"/>
    </location>
</feature>
<dbReference type="RefSeq" id="XP_060456791.1">
    <property type="nucleotide sequence ID" value="XM_060600171.1"/>
</dbReference>
<feature type="compositionally biased region" description="Low complexity" evidence="10">
    <location>
        <begin position="828"/>
        <end position="838"/>
    </location>
</feature>
<feature type="compositionally biased region" description="Pro residues" evidence="10">
    <location>
        <begin position="67"/>
        <end position="76"/>
    </location>
</feature>
<feature type="repeat" description="TPR" evidence="9">
    <location>
        <begin position="150"/>
        <end position="183"/>
    </location>
</feature>
<dbReference type="GO" id="GO:0000978">
    <property type="term" value="F:RNA polymerase II cis-regulatory region sequence-specific DNA binding"/>
    <property type="evidence" value="ECO:0007669"/>
    <property type="project" value="TreeGrafter"/>
</dbReference>
<evidence type="ECO:0000256" key="7">
    <source>
        <dbReference type="ARBA" id="ARBA00023242"/>
    </source>
</evidence>
<keyword evidence="13" id="KW-1185">Reference proteome</keyword>
<evidence type="ECO:0000313" key="12">
    <source>
        <dbReference type="EMBL" id="BEI91526.1"/>
    </source>
</evidence>